<keyword evidence="2" id="KW-1185">Reference proteome</keyword>
<dbReference type="Proteomes" id="UP000011591">
    <property type="component" value="Unassembled WGS sequence"/>
</dbReference>
<comment type="caution">
    <text evidence="1">The sequence shown here is derived from an EMBL/GenBank/DDBJ whole genome shotgun (WGS) entry which is preliminary data.</text>
</comment>
<name>M0B4L3_9EURY</name>
<dbReference type="AlphaFoldDB" id="M0B4L3"/>
<dbReference type="EMBL" id="AOIP01000022">
    <property type="protein sequence ID" value="ELZ05765.1"/>
    <property type="molecule type" value="Genomic_DNA"/>
</dbReference>
<gene>
    <name evidence="1" type="ORF">C480_10220</name>
</gene>
<evidence type="ECO:0000313" key="2">
    <source>
        <dbReference type="Proteomes" id="UP000011591"/>
    </source>
</evidence>
<evidence type="ECO:0000313" key="1">
    <source>
        <dbReference type="EMBL" id="ELZ05765.1"/>
    </source>
</evidence>
<reference evidence="1 2" key="1">
    <citation type="journal article" date="2014" name="PLoS Genet.">
        <title>Phylogenetically driven sequencing of extremely halophilic archaea reveals strategies for static and dynamic osmo-response.</title>
        <authorList>
            <person name="Becker E.A."/>
            <person name="Seitzer P.M."/>
            <person name="Tritt A."/>
            <person name="Larsen D."/>
            <person name="Krusor M."/>
            <person name="Yao A.I."/>
            <person name="Wu D."/>
            <person name="Madern D."/>
            <person name="Eisen J.A."/>
            <person name="Darling A.E."/>
            <person name="Facciotti M.T."/>
        </authorList>
    </citation>
    <scope>NUCLEOTIDE SEQUENCE [LARGE SCALE GENOMIC DNA]</scope>
    <source>
        <strain evidence="1 2">DSM 13077</strain>
    </source>
</reference>
<accession>M0B4L3</accession>
<dbReference type="PATRIC" id="fig|1227491.4.peg.2102"/>
<dbReference type="RefSeq" id="WP_006665508.1">
    <property type="nucleotide sequence ID" value="NZ_AOIP01000022.1"/>
</dbReference>
<proteinExistence type="predicted"/>
<organism evidence="1 2">
    <name type="scientific">Natrialba aegyptia DSM 13077</name>
    <dbReference type="NCBI Taxonomy" id="1227491"/>
    <lineage>
        <taxon>Archaea</taxon>
        <taxon>Methanobacteriati</taxon>
        <taxon>Methanobacteriota</taxon>
        <taxon>Stenosarchaea group</taxon>
        <taxon>Halobacteria</taxon>
        <taxon>Halobacteriales</taxon>
        <taxon>Natrialbaceae</taxon>
        <taxon>Natrialba</taxon>
    </lineage>
</organism>
<protein>
    <submittedName>
        <fullName evidence="1">Uncharacterized protein</fullName>
    </submittedName>
</protein>
<sequence>MSLGLSSTTDAVCRAECADCDWTHDRALDAGDDLDAEDNCEIVERVARHHAHKKCEGVDDVADVTVAVDARGEQA</sequence>